<feature type="region of interest" description="Disordered" evidence="1">
    <location>
        <begin position="21"/>
        <end position="48"/>
    </location>
</feature>
<dbReference type="Gramene" id="TuG1812G0200001087.01.T02">
    <property type="protein sequence ID" value="TuG1812G0200001087.01.T02"/>
    <property type="gene ID" value="TuG1812G0200001087.01"/>
</dbReference>
<organism evidence="2 3">
    <name type="scientific">Triticum urartu</name>
    <name type="common">Red wild einkorn</name>
    <name type="synonym">Crithodium urartu</name>
    <dbReference type="NCBI Taxonomy" id="4572"/>
    <lineage>
        <taxon>Eukaryota</taxon>
        <taxon>Viridiplantae</taxon>
        <taxon>Streptophyta</taxon>
        <taxon>Embryophyta</taxon>
        <taxon>Tracheophyta</taxon>
        <taxon>Spermatophyta</taxon>
        <taxon>Magnoliopsida</taxon>
        <taxon>Liliopsida</taxon>
        <taxon>Poales</taxon>
        <taxon>Poaceae</taxon>
        <taxon>BOP clade</taxon>
        <taxon>Pooideae</taxon>
        <taxon>Triticodae</taxon>
        <taxon>Triticeae</taxon>
        <taxon>Triticinae</taxon>
        <taxon>Triticum</taxon>
    </lineage>
</organism>
<proteinExistence type="predicted"/>
<evidence type="ECO:0000256" key="1">
    <source>
        <dbReference type="SAM" id="MobiDB-lite"/>
    </source>
</evidence>
<keyword evidence="3" id="KW-1185">Reference proteome</keyword>
<evidence type="ECO:0000313" key="2">
    <source>
        <dbReference type="EnsemblPlants" id="TuG1812G0200001087.01.T02"/>
    </source>
</evidence>
<protein>
    <submittedName>
        <fullName evidence="2">Uncharacterized protein</fullName>
    </submittedName>
</protein>
<reference evidence="2" key="2">
    <citation type="submission" date="2018-03" db="EMBL/GenBank/DDBJ databases">
        <title>The Triticum urartu genome reveals the dynamic nature of wheat genome evolution.</title>
        <authorList>
            <person name="Ling H."/>
            <person name="Ma B."/>
            <person name="Shi X."/>
            <person name="Liu H."/>
            <person name="Dong L."/>
            <person name="Sun H."/>
            <person name="Cao Y."/>
            <person name="Gao Q."/>
            <person name="Zheng S."/>
            <person name="Li Y."/>
            <person name="Yu Y."/>
            <person name="Du H."/>
            <person name="Qi M."/>
            <person name="Li Y."/>
            <person name="Yu H."/>
            <person name="Cui Y."/>
            <person name="Wang N."/>
            <person name="Chen C."/>
            <person name="Wu H."/>
            <person name="Zhao Y."/>
            <person name="Zhang J."/>
            <person name="Li Y."/>
            <person name="Zhou W."/>
            <person name="Zhang B."/>
            <person name="Hu W."/>
            <person name="Eijk M."/>
            <person name="Tang J."/>
            <person name="Witsenboer H."/>
            <person name="Zhao S."/>
            <person name="Li Z."/>
            <person name="Zhang A."/>
            <person name="Wang D."/>
            <person name="Liang C."/>
        </authorList>
    </citation>
    <scope>NUCLEOTIDE SEQUENCE [LARGE SCALE GENOMIC DNA]</scope>
    <source>
        <strain evidence="2">cv. G1812</strain>
    </source>
</reference>
<evidence type="ECO:0000313" key="3">
    <source>
        <dbReference type="Proteomes" id="UP000015106"/>
    </source>
</evidence>
<name>A0A8R7TDG4_TRIUA</name>
<sequence length="119" mass="14210">MFWEHQLQLLTSKRCRKPCNVATPRRPPSRRRCKHAEQANSYERLPPSSIRGPFTRMVRSTRRLDTLHWTSTIKRTPRDARHLQSVNDTSSKLSKVLVFFWTWFSTKNVLTYICKSLHR</sequence>
<dbReference type="AlphaFoldDB" id="A0A8R7TDG4"/>
<accession>A0A8R7TDG4</accession>
<dbReference type="EnsemblPlants" id="TuG1812G0200001087.01.T02">
    <property type="protein sequence ID" value="TuG1812G0200001087.01.T02"/>
    <property type="gene ID" value="TuG1812G0200001087.01"/>
</dbReference>
<reference evidence="2" key="3">
    <citation type="submission" date="2022-06" db="UniProtKB">
        <authorList>
            <consortium name="EnsemblPlants"/>
        </authorList>
    </citation>
    <scope>IDENTIFICATION</scope>
</reference>
<reference evidence="3" key="1">
    <citation type="journal article" date="2013" name="Nature">
        <title>Draft genome of the wheat A-genome progenitor Triticum urartu.</title>
        <authorList>
            <person name="Ling H.Q."/>
            <person name="Zhao S."/>
            <person name="Liu D."/>
            <person name="Wang J."/>
            <person name="Sun H."/>
            <person name="Zhang C."/>
            <person name="Fan H."/>
            <person name="Li D."/>
            <person name="Dong L."/>
            <person name="Tao Y."/>
            <person name="Gao C."/>
            <person name="Wu H."/>
            <person name="Li Y."/>
            <person name="Cui Y."/>
            <person name="Guo X."/>
            <person name="Zheng S."/>
            <person name="Wang B."/>
            <person name="Yu K."/>
            <person name="Liang Q."/>
            <person name="Yang W."/>
            <person name="Lou X."/>
            <person name="Chen J."/>
            <person name="Feng M."/>
            <person name="Jian J."/>
            <person name="Zhang X."/>
            <person name="Luo G."/>
            <person name="Jiang Y."/>
            <person name="Liu J."/>
            <person name="Wang Z."/>
            <person name="Sha Y."/>
            <person name="Zhang B."/>
            <person name="Wu H."/>
            <person name="Tang D."/>
            <person name="Shen Q."/>
            <person name="Xue P."/>
            <person name="Zou S."/>
            <person name="Wang X."/>
            <person name="Liu X."/>
            <person name="Wang F."/>
            <person name="Yang Y."/>
            <person name="An X."/>
            <person name="Dong Z."/>
            <person name="Zhang K."/>
            <person name="Zhang X."/>
            <person name="Luo M.C."/>
            <person name="Dvorak J."/>
            <person name="Tong Y."/>
            <person name="Wang J."/>
            <person name="Yang H."/>
            <person name="Li Z."/>
            <person name="Wang D."/>
            <person name="Zhang A."/>
            <person name="Wang J."/>
        </authorList>
    </citation>
    <scope>NUCLEOTIDE SEQUENCE</scope>
    <source>
        <strain evidence="3">cv. G1812</strain>
    </source>
</reference>
<dbReference type="Proteomes" id="UP000015106">
    <property type="component" value="Chromosome 2"/>
</dbReference>